<feature type="compositionally biased region" description="Low complexity" evidence="1">
    <location>
        <begin position="114"/>
        <end position="124"/>
    </location>
</feature>
<name>A0A4V6CY93_BRAEL</name>
<sequence length="124" mass="13531">MAALVPSPHHVQVLQVPPCVIEIDEPDHTVALAPPSRSRLLQPRPGMGTVAAAAARQTLLSSPYGQATALRRPWGHTPRNSTAVARDIPSARVDRDGPPAIVRRASRPRPSRPGPLRMPLWRNW</sequence>
<protein>
    <submittedName>
        <fullName evidence="2">Uncharacterized protein</fullName>
    </submittedName>
</protein>
<dbReference type="AlphaFoldDB" id="A0A4V6CY93"/>
<evidence type="ECO:0000313" key="2">
    <source>
        <dbReference type="EMBL" id="TKV83355.1"/>
    </source>
</evidence>
<gene>
    <name evidence="2" type="ORF">FDV58_03770</name>
</gene>
<dbReference type="EMBL" id="SZZP01000002">
    <property type="protein sequence ID" value="TKV83355.1"/>
    <property type="molecule type" value="Genomic_DNA"/>
</dbReference>
<reference evidence="2 3" key="1">
    <citation type="submission" date="2019-05" db="EMBL/GenBank/DDBJ databases">
        <title>Draft Genome of Bradyrhizobium elkanii strain SEMIA 938, Used in Commercial Inoculants for Lupinus spp. in Brazil.</title>
        <authorList>
            <person name="Hungria M."/>
            <person name="Delamuta J.R.M."/>
            <person name="Ribeiro R.A."/>
            <person name="Nogueira M.A."/>
        </authorList>
    </citation>
    <scope>NUCLEOTIDE SEQUENCE [LARGE SCALE GENOMIC DNA]</scope>
    <source>
        <strain evidence="2 3">Semia 938</strain>
    </source>
</reference>
<organism evidence="2 3">
    <name type="scientific">Bradyrhizobium elkanii</name>
    <dbReference type="NCBI Taxonomy" id="29448"/>
    <lineage>
        <taxon>Bacteria</taxon>
        <taxon>Pseudomonadati</taxon>
        <taxon>Pseudomonadota</taxon>
        <taxon>Alphaproteobacteria</taxon>
        <taxon>Hyphomicrobiales</taxon>
        <taxon>Nitrobacteraceae</taxon>
        <taxon>Bradyrhizobium</taxon>
    </lineage>
</organism>
<dbReference type="Proteomes" id="UP000305095">
    <property type="component" value="Unassembled WGS sequence"/>
</dbReference>
<proteinExistence type="predicted"/>
<accession>A0A4V6CY93</accession>
<evidence type="ECO:0000256" key="1">
    <source>
        <dbReference type="SAM" id="MobiDB-lite"/>
    </source>
</evidence>
<feature type="region of interest" description="Disordered" evidence="1">
    <location>
        <begin position="69"/>
        <end position="124"/>
    </location>
</feature>
<evidence type="ECO:0000313" key="3">
    <source>
        <dbReference type="Proteomes" id="UP000305095"/>
    </source>
</evidence>
<comment type="caution">
    <text evidence="2">The sequence shown here is derived from an EMBL/GenBank/DDBJ whole genome shotgun (WGS) entry which is preliminary data.</text>
</comment>